<keyword evidence="5 7" id="KW-1133">Transmembrane helix</keyword>
<dbReference type="InterPro" id="IPR000731">
    <property type="entry name" value="SSD"/>
</dbReference>
<dbReference type="SUPFAM" id="SSF82866">
    <property type="entry name" value="Multidrug efflux transporter AcrB transmembrane domain"/>
    <property type="match status" value="2"/>
</dbReference>
<feature type="domain" description="SSD" evidence="8">
    <location>
        <begin position="193"/>
        <end position="358"/>
    </location>
</feature>
<dbReference type="PANTHER" id="PTHR33406">
    <property type="entry name" value="MEMBRANE PROTEIN MJ1562-RELATED"/>
    <property type="match status" value="1"/>
</dbReference>
<dbReference type="EMBL" id="PIOD01000030">
    <property type="protein sequence ID" value="RDW14968.1"/>
    <property type="molecule type" value="Genomic_DNA"/>
</dbReference>
<evidence type="ECO:0000256" key="7">
    <source>
        <dbReference type="SAM" id="Phobius"/>
    </source>
</evidence>
<feature type="transmembrane region" description="Helical" evidence="7">
    <location>
        <begin position="260"/>
        <end position="280"/>
    </location>
</feature>
<dbReference type="InterPro" id="IPR004869">
    <property type="entry name" value="MMPL_dom"/>
</dbReference>
<evidence type="ECO:0000259" key="8">
    <source>
        <dbReference type="PROSITE" id="PS50156"/>
    </source>
</evidence>
<dbReference type="InterPro" id="IPR050545">
    <property type="entry name" value="Mycobact_MmpL"/>
</dbReference>
<evidence type="ECO:0000256" key="6">
    <source>
        <dbReference type="ARBA" id="ARBA00023136"/>
    </source>
</evidence>
<feature type="transmembrane region" description="Helical" evidence="7">
    <location>
        <begin position="565"/>
        <end position="583"/>
    </location>
</feature>
<dbReference type="RefSeq" id="WP_115751430.1">
    <property type="nucleotide sequence ID" value="NZ_PIOD01000030.1"/>
</dbReference>
<keyword evidence="4 7" id="KW-0812">Transmembrane</keyword>
<evidence type="ECO:0000256" key="4">
    <source>
        <dbReference type="ARBA" id="ARBA00022692"/>
    </source>
</evidence>
<dbReference type="InterPro" id="IPR001036">
    <property type="entry name" value="Acrflvin-R"/>
</dbReference>
<dbReference type="Proteomes" id="UP000256520">
    <property type="component" value="Unassembled WGS sequence"/>
</dbReference>
<feature type="transmembrane region" description="Helical" evidence="7">
    <location>
        <begin position="590"/>
        <end position="611"/>
    </location>
</feature>
<feature type="domain" description="SSD" evidence="8">
    <location>
        <begin position="611"/>
        <end position="721"/>
    </location>
</feature>
<accession>A0A3D8PIC2</accession>
<feature type="transmembrane region" description="Helical" evidence="7">
    <location>
        <begin position="203"/>
        <end position="221"/>
    </location>
</feature>
<comment type="similarity">
    <text evidence="2">Belongs to the resistance-nodulation-cell division (RND) (TC 2.A.6) family. MmpL subfamily.</text>
</comment>
<organism evidence="9 10">
    <name type="scientific">Oceanobacillus chungangensis</name>
    <dbReference type="NCBI Taxonomy" id="1229152"/>
    <lineage>
        <taxon>Bacteria</taxon>
        <taxon>Bacillati</taxon>
        <taxon>Bacillota</taxon>
        <taxon>Bacilli</taxon>
        <taxon>Bacillales</taxon>
        <taxon>Bacillaceae</taxon>
        <taxon>Oceanobacillus</taxon>
    </lineage>
</organism>
<dbReference type="PANTHER" id="PTHR33406:SF6">
    <property type="entry name" value="MEMBRANE PROTEIN YDGH-RELATED"/>
    <property type="match status" value="1"/>
</dbReference>
<feature type="transmembrane region" description="Helical" evidence="7">
    <location>
        <begin position="694"/>
        <end position="715"/>
    </location>
</feature>
<evidence type="ECO:0000256" key="2">
    <source>
        <dbReference type="ARBA" id="ARBA00010157"/>
    </source>
</evidence>
<dbReference type="AlphaFoldDB" id="A0A3D8PIC2"/>
<feature type="transmembrane region" description="Helical" evidence="7">
    <location>
        <begin position="333"/>
        <end position="360"/>
    </location>
</feature>
<protein>
    <recommendedName>
        <fullName evidence="8">SSD domain-containing protein</fullName>
    </recommendedName>
</protein>
<feature type="transmembrane region" description="Helical" evidence="7">
    <location>
        <begin position="301"/>
        <end position="327"/>
    </location>
</feature>
<comment type="subcellular location">
    <subcellularLocation>
        <location evidence="1">Cell membrane</location>
        <topology evidence="1">Multi-pass membrane protein</topology>
    </subcellularLocation>
</comment>
<evidence type="ECO:0000313" key="10">
    <source>
        <dbReference type="Proteomes" id="UP000256520"/>
    </source>
</evidence>
<dbReference type="Gene3D" id="1.20.1640.10">
    <property type="entry name" value="Multidrug efflux transporter AcrB transmembrane domain"/>
    <property type="match status" value="2"/>
</dbReference>
<evidence type="ECO:0000256" key="3">
    <source>
        <dbReference type="ARBA" id="ARBA00022475"/>
    </source>
</evidence>
<feature type="transmembrane region" description="Helical" evidence="7">
    <location>
        <begin position="21"/>
        <end position="39"/>
    </location>
</feature>
<dbReference type="PRINTS" id="PR00702">
    <property type="entry name" value="ACRIFLAVINRP"/>
</dbReference>
<feature type="transmembrane region" description="Helical" evidence="7">
    <location>
        <begin position="407"/>
        <end position="425"/>
    </location>
</feature>
<evidence type="ECO:0000256" key="1">
    <source>
        <dbReference type="ARBA" id="ARBA00004651"/>
    </source>
</evidence>
<keyword evidence="6 7" id="KW-0472">Membrane</keyword>
<keyword evidence="3" id="KW-1003">Cell membrane</keyword>
<dbReference type="GO" id="GO:0022857">
    <property type="term" value="F:transmembrane transporter activity"/>
    <property type="evidence" value="ECO:0007669"/>
    <property type="project" value="InterPro"/>
</dbReference>
<name>A0A3D8PIC2_9BACI</name>
<keyword evidence="10" id="KW-1185">Reference proteome</keyword>
<dbReference type="GO" id="GO:0005886">
    <property type="term" value="C:plasma membrane"/>
    <property type="evidence" value="ECO:0007669"/>
    <property type="project" value="UniProtKB-SubCell"/>
</dbReference>
<proteinExistence type="inferred from homology"/>
<comment type="caution">
    <text evidence="9">The sequence shown here is derived from an EMBL/GenBank/DDBJ whole genome shotgun (WGS) entry which is preliminary data.</text>
</comment>
<dbReference type="Pfam" id="PF03176">
    <property type="entry name" value="MMPL"/>
    <property type="match status" value="2"/>
</dbReference>
<dbReference type="OrthoDB" id="9782006at2"/>
<evidence type="ECO:0000256" key="5">
    <source>
        <dbReference type="ARBA" id="ARBA00022989"/>
    </source>
</evidence>
<reference evidence="10" key="1">
    <citation type="submission" date="2017-11" db="EMBL/GenBank/DDBJ databases">
        <authorList>
            <person name="Zhu W."/>
        </authorList>
    </citation>
    <scope>NUCLEOTIDE SEQUENCE [LARGE SCALE GENOMIC DNA]</scope>
    <source>
        <strain evidence="10">CAU 1051</strain>
    </source>
</reference>
<gene>
    <name evidence="9" type="ORF">CWR45_19060</name>
</gene>
<dbReference type="PROSITE" id="PS50156">
    <property type="entry name" value="SSD"/>
    <property type="match status" value="2"/>
</dbReference>
<feature type="transmembrane region" description="Helical" evidence="7">
    <location>
        <begin position="228"/>
        <end position="248"/>
    </location>
</feature>
<feature type="transmembrane region" description="Helical" evidence="7">
    <location>
        <begin position="623"/>
        <end position="648"/>
    </location>
</feature>
<evidence type="ECO:0000313" key="9">
    <source>
        <dbReference type="EMBL" id="RDW14968.1"/>
    </source>
</evidence>
<feature type="transmembrane region" description="Helical" evidence="7">
    <location>
        <begin position="669"/>
        <end position="688"/>
    </location>
</feature>
<sequence length="750" mass="82637">MRVLKEILKKWGDIVASGKTRWVTIFIWILLIGVFSFIWPQVNDRETSDTQLLPDDVMSVEANKISNKEFSNDAGTPLLLVWQRSEGLRDSDYEMIQSLYKELNDAPVDKQTFIPPFQDLPVAAMAESSSEDGAALITPVFFNEEASTNELQAALDELETKVKEQFGNEVLENELGESNLHVRFSGPVGIQTDAVALFSNADVTLLIATVLIVFILLILLYRSPILAIVPLIAVGIAYGLISPLLGFLADKGWIVVDGQAISIMTVLLFGAGTDYCLFLISRYRDELRHEENKYVALKHATSGTGGAIMMSSVTTVFGLLSLGLAYYASYDRFAIPFSLSIFIMGIAALTLLPAILAILGRFAFIPFIPRPEEMIQEIEKKKGKKIRRPKPSHRFGKKVGAFVTEKPWAIIIVSMIILGGLAAFVPKMQFTYALLDSFPEDMPSREGFTIIEDHYPPGEIAPVNVIVDTNGEELSLKEELEEHPYVEIVSDPVEGAENNEIQQWQVTLSVDPYSTESVESIPELKEIATKVLSDAGISNAEDFVWIGGETATLYDTDKVTSRDQALIIPVLLLIIATLLVIFLRSIVAMVYLLATVIISYASALGLGWIVLHHVFGVAEIQGLIPLYSFVFLVALGIDYNIFLVSSLWSKRKDMPLKQAIAESVGETGSVISSAGLILAGTFSVLAVLPLQVLVHFGTIMAIGIMIDTFIVRPLLVPAITAVLGRYAFWPGKLWKLSDDESYKTKSDSKE</sequence>